<dbReference type="Proteomes" id="UP000265100">
    <property type="component" value="Chromosome 16"/>
</dbReference>
<evidence type="ECO:0000313" key="2">
    <source>
        <dbReference type="Ensembl" id="ENSACLP00000005670.2"/>
    </source>
</evidence>
<dbReference type="Ensembl" id="ENSACLT00000005792.2">
    <property type="protein sequence ID" value="ENSACLP00000005670.2"/>
    <property type="gene ID" value="ENSACLG00000003828.2"/>
</dbReference>
<dbReference type="GeneTree" id="ENSGT00940000182016"/>
<dbReference type="AlphaFoldDB" id="A0A3P8NLH9"/>
<keyword evidence="3" id="KW-1185">Reference proteome</keyword>
<reference evidence="2" key="1">
    <citation type="submission" date="2018-05" db="EMBL/GenBank/DDBJ databases">
        <authorList>
            <person name="Datahose"/>
        </authorList>
    </citation>
    <scope>NUCLEOTIDE SEQUENCE</scope>
</reference>
<evidence type="ECO:0000313" key="3">
    <source>
        <dbReference type="Proteomes" id="UP000265100"/>
    </source>
</evidence>
<dbReference type="InterPro" id="IPR024610">
    <property type="entry name" value="ING_N_histone-binding"/>
</dbReference>
<dbReference type="Gene3D" id="6.10.140.1740">
    <property type="match status" value="1"/>
</dbReference>
<proteinExistence type="predicted"/>
<dbReference type="Pfam" id="PF12998">
    <property type="entry name" value="ING"/>
    <property type="match status" value="1"/>
</dbReference>
<sequence length="60" mass="6720">FSAGHVVVNYVEEYLDLVESLPFDLQRSVSLMKEIDANFQTKHNTHSSGILRSLSGIRVA</sequence>
<organism evidence="2 3">
    <name type="scientific">Astatotilapia calliptera</name>
    <name type="common">Eastern happy</name>
    <name type="synonym">Chromis callipterus</name>
    <dbReference type="NCBI Taxonomy" id="8154"/>
    <lineage>
        <taxon>Eukaryota</taxon>
        <taxon>Metazoa</taxon>
        <taxon>Chordata</taxon>
        <taxon>Craniata</taxon>
        <taxon>Vertebrata</taxon>
        <taxon>Euteleostomi</taxon>
        <taxon>Actinopterygii</taxon>
        <taxon>Neopterygii</taxon>
        <taxon>Teleostei</taxon>
        <taxon>Neoteleostei</taxon>
        <taxon>Acanthomorphata</taxon>
        <taxon>Ovalentaria</taxon>
        <taxon>Cichlomorphae</taxon>
        <taxon>Cichliformes</taxon>
        <taxon>Cichlidae</taxon>
        <taxon>African cichlids</taxon>
        <taxon>Pseudocrenilabrinae</taxon>
        <taxon>Haplochromini</taxon>
        <taxon>Astatotilapia</taxon>
    </lineage>
</organism>
<reference evidence="2" key="3">
    <citation type="submission" date="2025-09" db="UniProtKB">
        <authorList>
            <consortium name="Ensembl"/>
        </authorList>
    </citation>
    <scope>IDENTIFICATION</scope>
</reference>
<dbReference type="STRING" id="8154.ENSACLP00000005670"/>
<reference evidence="2" key="2">
    <citation type="submission" date="2025-08" db="UniProtKB">
        <authorList>
            <consortium name="Ensembl"/>
        </authorList>
    </citation>
    <scope>IDENTIFICATION</scope>
</reference>
<name>A0A3P8NLH9_ASTCA</name>
<accession>A0A3P8NLH9</accession>
<evidence type="ECO:0000259" key="1">
    <source>
        <dbReference type="Pfam" id="PF12998"/>
    </source>
</evidence>
<feature type="domain" description="Inhibitor of growth protein N-terminal histone-binding" evidence="1">
    <location>
        <begin position="10"/>
        <end position="44"/>
    </location>
</feature>
<dbReference type="Bgee" id="ENSACLG00000003828">
    <property type="expression patterns" value="Expressed in brain and 7 other cell types or tissues"/>
</dbReference>
<protein>
    <recommendedName>
        <fullName evidence="1">Inhibitor of growth protein N-terminal histone-binding domain-containing protein</fullName>
    </recommendedName>
</protein>